<feature type="domain" description="Retrotransposon gag" evidence="2">
    <location>
        <begin position="5"/>
        <end position="57"/>
    </location>
</feature>
<dbReference type="InterPro" id="IPR041577">
    <property type="entry name" value="RT_RNaseH_2"/>
</dbReference>
<sequence>MDASYVDAWRREFLNLSQRDKSVVEYKAEFLRLSRHARGMVATEYERCVRFEDGLRDSLRFFIAPERDPMLIVGNAIRVTAGKGLEHPPRGVQQPPRCHGQARGETGLGRGQRAPGSGASHTKARQPTLVYAARHREDEDAPNVICTFFIYNVPYTTLIDIGSTHSYIACNLSETLGILVESTMSEGFEEYLTYIGAFDSRVSSVKDIRIIKGFLDIFPDEILRLPPNREVEFRIELLLGTAPVSITSYRMAPKELVELKAQIQELLDHGFIRPRIRVDPQKIEAVLDWKPPKTISKIHSFVGLTHTQQESFEKLKKLLIEARVLIQPEYGKEFTVYSDSSHVGLGDPHFMSQFWKKLDKSGYKNGPASLKDRWHVTVTKGLEFESCYVQRCFILLLVLWECSSLAETLRSLKGVQIGRLRDWRRDLQSGSRD</sequence>
<dbReference type="Gene3D" id="3.10.10.10">
    <property type="entry name" value="HIV Type 1 Reverse Transcriptase, subunit A, domain 1"/>
    <property type="match status" value="1"/>
</dbReference>
<gene>
    <name evidence="5" type="primary">LOC121205013</name>
</gene>
<dbReference type="RefSeq" id="XP_040931880.1">
    <property type="nucleotide sequence ID" value="XM_041075946.1"/>
</dbReference>
<dbReference type="Pfam" id="PF08284">
    <property type="entry name" value="RVP_2"/>
    <property type="match status" value="1"/>
</dbReference>
<dbReference type="SUPFAM" id="SSF56672">
    <property type="entry name" value="DNA/RNA polymerases"/>
    <property type="match status" value="1"/>
</dbReference>
<evidence type="ECO:0000256" key="1">
    <source>
        <dbReference type="SAM" id="MobiDB-lite"/>
    </source>
</evidence>
<dbReference type="InterPro" id="IPR005162">
    <property type="entry name" value="Retrotrans_gag_dom"/>
</dbReference>
<dbReference type="PANTHER" id="PTHR15503:SF45">
    <property type="entry name" value="RNA-DIRECTED DNA POLYMERASE HOMOLOG"/>
    <property type="match status" value="1"/>
</dbReference>
<protein>
    <recommendedName>
        <fullName evidence="6">DNA/RNA polymerases superfamily protein</fullName>
    </recommendedName>
</protein>
<proteinExistence type="predicted"/>
<feature type="domain" description="Reverse transcriptase/retrotransposon-derived protein RNase H-like" evidence="3">
    <location>
        <begin position="305"/>
        <end position="346"/>
    </location>
</feature>
<dbReference type="GeneID" id="121205013"/>
<dbReference type="Pfam" id="PF03732">
    <property type="entry name" value="Retrotrans_gag"/>
    <property type="match status" value="1"/>
</dbReference>
<evidence type="ECO:0000259" key="2">
    <source>
        <dbReference type="Pfam" id="PF03732"/>
    </source>
</evidence>
<evidence type="ECO:0000313" key="4">
    <source>
        <dbReference type="Proteomes" id="UP000818029"/>
    </source>
</evidence>
<feature type="region of interest" description="Disordered" evidence="1">
    <location>
        <begin position="87"/>
        <end position="126"/>
    </location>
</feature>
<reference evidence="5" key="2">
    <citation type="submission" date="2025-08" db="UniProtKB">
        <authorList>
            <consortium name="RefSeq"/>
        </authorList>
    </citation>
    <scope>IDENTIFICATION</scope>
</reference>
<name>A0ABM2YMW7_GOSHI</name>
<reference evidence="4" key="1">
    <citation type="journal article" date="2020" name="Nat. Genet.">
        <title>Genomic diversifications of five Gossypium allopolyploid species and their impact on cotton improvement.</title>
        <authorList>
            <person name="Chen Z.J."/>
            <person name="Sreedasyam A."/>
            <person name="Ando A."/>
            <person name="Song Q."/>
            <person name="De Santiago L.M."/>
            <person name="Hulse-Kemp A.M."/>
            <person name="Ding M."/>
            <person name="Ye W."/>
            <person name="Kirkbride R.C."/>
            <person name="Jenkins J."/>
            <person name="Plott C."/>
            <person name="Lovell J."/>
            <person name="Lin Y.M."/>
            <person name="Vaughn R."/>
            <person name="Liu B."/>
            <person name="Simpson S."/>
            <person name="Scheffler B.E."/>
            <person name="Wen L."/>
            <person name="Saski C.A."/>
            <person name="Grover C.E."/>
            <person name="Hu G."/>
            <person name="Conover J.L."/>
            <person name="Carlson J.W."/>
            <person name="Shu S."/>
            <person name="Boston L.B."/>
            <person name="Williams M."/>
            <person name="Peterson D.G."/>
            <person name="McGee K."/>
            <person name="Jones D.C."/>
            <person name="Wendel J.F."/>
            <person name="Stelly D.M."/>
            <person name="Grimwood J."/>
            <person name="Schmutz J."/>
        </authorList>
    </citation>
    <scope>NUCLEOTIDE SEQUENCE [LARGE SCALE GENOMIC DNA]</scope>
    <source>
        <strain evidence="4">cv. TM-1</strain>
    </source>
</reference>
<accession>A0ABM2YMW7</accession>
<dbReference type="InterPro" id="IPR043502">
    <property type="entry name" value="DNA/RNA_pol_sf"/>
</dbReference>
<dbReference type="Proteomes" id="UP000818029">
    <property type="component" value="Chromosome A08"/>
</dbReference>
<dbReference type="InterPro" id="IPR032567">
    <property type="entry name" value="RTL1-rel"/>
</dbReference>
<dbReference type="PANTHER" id="PTHR15503">
    <property type="entry name" value="LDOC1 RELATED"/>
    <property type="match status" value="1"/>
</dbReference>
<dbReference type="Pfam" id="PF17919">
    <property type="entry name" value="RT_RNaseH_2"/>
    <property type="match status" value="1"/>
</dbReference>
<organism evidence="4 5">
    <name type="scientific">Gossypium hirsutum</name>
    <name type="common">Upland cotton</name>
    <name type="synonym">Gossypium mexicanum</name>
    <dbReference type="NCBI Taxonomy" id="3635"/>
    <lineage>
        <taxon>Eukaryota</taxon>
        <taxon>Viridiplantae</taxon>
        <taxon>Streptophyta</taxon>
        <taxon>Embryophyta</taxon>
        <taxon>Tracheophyta</taxon>
        <taxon>Spermatophyta</taxon>
        <taxon>Magnoliopsida</taxon>
        <taxon>eudicotyledons</taxon>
        <taxon>Gunneridae</taxon>
        <taxon>Pentapetalae</taxon>
        <taxon>rosids</taxon>
        <taxon>malvids</taxon>
        <taxon>Malvales</taxon>
        <taxon>Malvaceae</taxon>
        <taxon>Malvoideae</taxon>
        <taxon>Gossypium</taxon>
    </lineage>
</organism>
<evidence type="ECO:0008006" key="6">
    <source>
        <dbReference type="Google" id="ProtNLM"/>
    </source>
</evidence>
<evidence type="ECO:0000313" key="5">
    <source>
        <dbReference type="RefSeq" id="XP_040931880.1"/>
    </source>
</evidence>
<evidence type="ECO:0000259" key="3">
    <source>
        <dbReference type="Pfam" id="PF17919"/>
    </source>
</evidence>
<keyword evidence="4" id="KW-1185">Reference proteome</keyword>